<dbReference type="Gene3D" id="3.20.20.80">
    <property type="entry name" value="Glycosidases"/>
    <property type="match status" value="1"/>
</dbReference>
<dbReference type="GO" id="GO:0000272">
    <property type="term" value="P:polysaccharide catabolic process"/>
    <property type="evidence" value="ECO:0007669"/>
    <property type="project" value="TreeGrafter"/>
</dbReference>
<dbReference type="SMART" id="SM00813">
    <property type="entry name" value="Alpha-L-AF_C"/>
    <property type="match status" value="1"/>
</dbReference>
<dbReference type="InterPro" id="IPR017853">
    <property type="entry name" value="GH"/>
</dbReference>
<dbReference type="Pfam" id="PF06964">
    <property type="entry name" value="Alpha-L-AF_C"/>
    <property type="match status" value="1"/>
</dbReference>
<dbReference type="SUPFAM" id="SSF51445">
    <property type="entry name" value="(Trans)glycosidases"/>
    <property type="match status" value="1"/>
</dbReference>
<evidence type="ECO:0000256" key="1">
    <source>
        <dbReference type="ARBA" id="ARBA00001462"/>
    </source>
</evidence>
<dbReference type="InterPro" id="IPR010720">
    <property type="entry name" value="Alpha-L-AF_C"/>
</dbReference>
<dbReference type="Gene3D" id="2.60.40.1180">
    <property type="entry name" value="Golgi alpha-mannosidase II"/>
    <property type="match status" value="1"/>
</dbReference>
<dbReference type="PANTHER" id="PTHR43576:SF3">
    <property type="entry name" value="ALPHA-L-ARABINOFURANOSIDASE C"/>
    <property type="match status" value="1"/>
</dbReference>
<gene>
    <name evidence="8" type="ORF">ENV14_07425</name>
</gene>
<accession>A0A7C4BE09</accession>
<dbReference type="SUPFAM" id="SSF51011">
    <property type="entry name" value="Glycosyl hydrolase domain"/>
    <property type="match status" value="1"/>
</dbReference>
<keyword evidence="5" id="KW-0119">Carbohydrate metabolism</keyword>
<dbReference type="PANTHER" id="PTHR43576">
    <property type="entry name" value="ALPHA-L-ARABINOFURANOSIDASE C-RELATED"/>
    <property type="match status" value="1"/>
</dbReference>
<feature type="domain" description="Alpha-L-arabinofuranosidase C-terminal" evidence="7">
    <location>
        <begin position="289"/>
        <end position="477"/>
    </location>
</feature>
<evidence type="ECO:0000313" key="8">
    <source>
        <dbReference type="EMBL" id="HGI88196.1"/>
    </source>
</evidence>
<name>A0A7C4BE09_9CREN</name>
<reference evidence="8" key="1">
    <citation type="journal article" date="2020" name="mSystems">
        <title>Genome- and Community-Level Interaction Insights into Carbon Utilization and Element Cycling Functions of Hydrothermarchaeota in Hydrothermal Sediment.</title>
        <authorList>
            <person name="Zhou Z."/>
            <person name="Liu Y."/>
            <person name="Xu W."/>
            <person name="Pan J."/>
            <person name="Luo Z.H."/>
            <person name="Li M."/>
        </authorList>
    </citation>
    <scope>NUCLEOTIDE SEQUENCE [LARGE SCALE GENOMIC DNA]</scope>
    <source>
        <strain evidence="8">SpSt-732</strain>
    </source>
</reference>
<dbReference type="InterPro" id="IPR055235">
    <property type="entry name" value="ASD1_cat"/>
</dbReference>
<dbReference type="AlphaFoldDB" id="A0A7C4BE09"/>
<dbReference type="GO" id="GO:0046556">
    <property type="term" value="F:alpha-L-arabinofuranosidase activity"/>
    <property type="evidence" value="ECO:0007669"/>
    <property type="project" value="UniProtKB-EC"/>
</dbReference>
<dbReference type="EC" id="3.2.1.55" evidence="3"/>
<dbReference type="EMBL" id="DTFF01000063">
    <property type="protein sequence ID" value="HGI88196.1"/>
    <property type="molecule type" value="Genomic_DNA"/>
</dbReference>
<sequence>MKSLVYIDVEATLHPLDKRIYGQFIEHLGRCIYGGIWVGESSRIPNVKGFRLDVLSAVKEIRPPVVRWPGGNFASQYHWLDGVGPRDRRPRRFDLAWGWEEPNEFGTDEYIEWVRMVGAEPFIVVNAGSGTPEEAAAWVEYCNSNRDTYYASLRKRYGGKEPYNVKLWGVGNELWGKWQVGFCRDSEECAWRTVQFADYMKRVDPSIKLVAVGVDYDTEWNVDMIRIAGEYIDYLSIHTYIFAERQGKTYEDLVAWPVAIEENLRHVYRTIEQTKARYGVRKEIKIAFDEWNVWYPEAQPPYLTQVTSVKDAVFTALVLNALQRLSKIVPIATFAQTVNVLPLIVADDEGRVLLTPQYLVFKMYTEAYDGEVVEARAISDVYRPRELDINVPYIDVSAVYNRNRKELRLYIVNRSRDEEAEVELRIKGFAPSTLIHKWVSGEDVNDRNDFENPDNVRIQEERGALTQSRTVKLPPHSVNVIHLS</sequence>
<dbReference type="Pfam" id="PF22848">
    <property type="entry name" value="ASD1_dom"/>
    <property type="match status" value="1"/>
</dbReference>
<comment type="caution">
    <text evidence="8">The sequence shown here is derived from an EMBL/GenBank/DDBJ whole genome shotgun (WGS) entry which is preliminary data.</text>
</comment>
<evidence type="ECO:0000256" key="5">
    <source>
        <dbReference type="ARBA" id="ARBA00023277"/>
    </source>
</evidence>
<comment type="catalytic activity">
    <reaction evidence="1">
        <text>Hydrolysis of terminal non-reducing alpha-L-arabinofuranoside residues in alpha-L-arabinosides.</text>
        <dbReference type="EC" id="3.2.1.55"/>
    </reaction>
</comment>
<evidence type="ECO:0000259" key="7">
    <source>
        <dbReference type="SMART" id="SM00813"/>
    </source>
</evidence>
<evidence type="ECO:0000256" key="2">
    <source>
        <dbReference type="ARBA" id="ARBA00007186"/>
    </source>
</evidence>
<evidence type="ECO:0000256" key="6">
    <source>
        <dbReference type="ARBA" id="ARBA00023295"/>
    </source>
</evidence>
<keyword evidence="6" id="KW-0326">Glycosidase</keyword>
<dbReference type="GO" id="GO:0046373">
    <property type="term" value="P:L-arabinose metabolic process"/>
    <property type="evidence" value="ECO:0007669"/>
    <property type="project" value="InterPro"/>
</dbReference>
<protein>
    <recommendedName>
        <fullName evidence="3">non-reducing end alpha-L-arabinofuranosidase</fullName>
        <ecNumber evidence="3">3.2.1.55</ecNumber>
    </recommendedName>
</protein>
<evidence type="ECO:0000256" key="3">
    <source>
        <dbReference type="ARBA" id="ARBA00012670"/>
    </source>
</evidence>
<proteinExistence type="inferred from homology"/>
<keyword evidence="4" id="KW-0378">Hydrolase</keyword>
<evidence type="ECO:0000256" key="4">
    <source>
        <dbReference type="ARBA" id="ARBA00022801"/>
    </source>
</evidence>
<organism evidence="8">
    <name type="scientific">Ignisphaera aggregans</name>
    <dbReference type="NCBI Taxonomy" id="334771"/>
    <lineage>
        <taxon>Archaea</taxon>
        <taxon>Thermoproteota</taxon>
        <taxon>Thermoprotei</taxon>
        <taxon>Desulfurococcales</taxon>
        <taxon>Desulfurococcaceae</taxon>
        <taxon>Ignisphaera</taxon>
    </lineage>
</organism>
<dbReference type="InterPro" id="IPR013780">
    <property type="entry name" value="Glyco_hydro_b"/>
</dbReference>
<comment type="similarity">
    <text evidence="2">Belongs to the glycosyl hydrolase 51 family.</text>
</comment>